<dbReference type="EMBL" id="CAUYUJ010021937">
    <property type="protein sequence ID" value="CAK0907942.1"/>
    <property type="molecule type" value="Genomic_DNA"/>
</dbReference>
<organism evidence="2 3">
    <name type="scientific">Prorocentrum cordatum</name>
    <dbReference type="NCBI Taxonomy" id="2364126"/>
    <lineage>
        <taxon>Eukaryota</taxon>
        <taxon>Sar</taxon>
        <taxon>Alveolata</taxon>
        <taxon>Dinophyceae</taxon>
        <taxon>Prorocentrales</taxon>
        <taxon>Prorocentraceae</taxon>
        <taxon>Prorocentrum</taxon>
    </lineage>
</organism>
<dbReference type="CDD" id="cd00063">
    <property type="entry name" value="FN3"/>
    <property type="match status" value="1"/>
</dbReference>
<protein>
    <recommendedName>
        <fullName evidence="1">Fibronectin type-III domain-containing protein</fullName>
    </recommendedName>
</protein>
<comment type="caution">
    <text evidence="2">The sequence shown here is derived from an EMBL/GenBank/DDBJ whole genome shotgun (WGS) entry which is preliminary data.</text>
</comment>
<proteinExistence type="predicted"/>
<dbReference type="SUPFAM" id="SSF49265">
    <property type="entry name" value="Fibronectin type III"/>
    <property type="match status" value="1"/>
</dbReference>
<accession>A0ABN9YAN5</accession>
<evidence type="ECO:0000259" key="1">
    <source>
        <dbReference type="PROSITE" id="PS50853"/>
    </source>
</evidence>
<dbReference type="InterPro" id="IPR036116">
    <property type="entry name" value="FN3_sf"/>
</dbReference>
<dbReference type="InterPro" id="IPR003961">
    <property type="entry name" value="FN3_dom"/>
</dbReference>
<evidence type="ECO:0000313" key="3">
    <source>
        <dbReference type="Proteomes" id="UP001189429"/>
    </source>
</evidence>
<dbReference type="PROSITE" id="PS50853">
    <property type="entry name" value="FN3"/>
    <property type="match status" value="1"/>
</dbReference>
<dbReference type="Gene3D" id="2.60.40.10">
    <property type="entry name" value="Immunoglobulins"/>
    <property type="match status" value="1"/>
</dbReference>
<reference evidence="2" key="1">
    <citation type="submission" date="2023-10" db="EMBL/GenBank/DDBJ databases">
        <authorList>
            <person name="Chen Y."/>
            <person name="Shah S."/>
            <person name="Dougan E. K."/>
            <person name="Thang M."/>
            <person name="Chan C."/>
        </authorList>
    </citation>
    <scope>NUCLEOTIDE SEQUENCE [LARGE SCALE GENOMIC DNA]</scope>
</reference>
<dbReference type="InterPro" id="IPR013783">
    <property type="entry name" value="Ig-like_fold"/>
</dbReference>
<name>A0ABN9YAN5_9DINO</name>
<dbReference type="Proteomes" id="UP001189429">
    <property type="component" value="Unassembled WGS sequence"/>
</dbReference>
<dbReference type="Pfam" id="PF00041">
    <property type="entry name" value="fn3"/>
    <property type="match status" value="1"/>
</dbReference>
<evidence type="ECO:0000313" key="2">
    <source>
        <dbReference type="EMBL" id="CAK0907942.1"/>
    </source>
</evidence>
<gene>
    <name evidence="2" type="ORF">PCOR1329_LOCUS82778</name>
</gene>
<keyword evidence="3" id="KW-1185">Reference proteome</keyword>
<sequence>MGACVDAARHRFWDGWARFSRLGLGSGTEGQRPLEALVQMAVQSDVGWSKYSPFCPPDKIAKPIQLDPPVLEVVHGDRIQVIWEPPKLGLPCTAYAVALNDGKVTLYLDAKGAPHDNKDNASIIPATQTSIMVPLLLENVAYKAQVASRNMLGWGPYSNFSQTQTVVKELKKMSPVVQVHPNR</sequence>
<feature type="domain" description="Fibronectin type-III" evidence="1">
    <location>
        <begin position="65"/>
        <end position="170"/>
    </location>
</feature>